<feature type="domain" description="DNA helicase Pif1-like DEAD-box helicase" evidence="2">
    <location>
        <begin position="653"/>
        <end position="859"/>
    </location>
</feature>
<dbReference type="GO" id="GO:0016887">
    <property type="term" value="F:ATP hydrolysis activity"/>
    <property type="evidence" value="ECO:0007669"/>
    <property type="project" value="RHEA"/>
</dbReference>
<dbReference type="Gene3D" id="3.40.50.300">
    <property type="entry name" value="P-loop containing nucleotide triphosphate hydrolases"/>
    <property type="match status" value="2"/>
</dbReference>
<dbReference type="KEGG" id="nta:107827798"/>
<reference evidence="5" key="1">
    <citation type="submission" date="2025-08" db="UniProtKB">
        <authorList>
            <consortium name="RefSeq"/>
        </authorList>
    </citation>
    <scope>IDENTIFICATION</scope>
</reference>
<dbReference type="PaxDb" id="4097-A0A1S4DAP6"/>
<dbReference type="RefSeq" id="XP_016510487.1">
    <property type="nucleotide sequence ID" value="XM_016655001.1"/>
</dbReference>
<evidence type="ECO:0000259" key="4">
    <source>
        <dbReference type="Pfam" id="PF21530"/>
    </source>
</evidence>
<dbReference type="GO" id="GO:0006310">
    <property type="term" value="P:DNA recombination"/>
    <property type="evidence" value="ECO:0007669"/>
    <property type="project" value="UniProtKB-KW"/>
</dbReference>
<dbReference type="FunFam" id="3.40.50.300:FF:002884">
    <property type="entry name" value="ATP-dependent DNA helicase"/>
    <property type="match status" value="1"/>
</dbReference>
<evidence type="ECO:0000259" key="2">
    <source>
        <dbReference type="Pfam" id="PF05970"/>
    </source>
</evidence>
<protein>
    <recommendedName>
        <fullName evidence="1">ATP-dependent DNA helicase</fullName>
        <ecNumber evidence="1">5.6.2.3</ecNumber>
    </recommendedName>
</protein>
<comment type="similarity">
    <text evidence="1">Belongs to the helicase family.</text>
</comment>
<keyword evidence="1" id="KW-0227">DNA damage</keyword>
<dbReference type="OrthoDB" id="1227142at2759"/>
<accession>A0A1S4DAP6</accession>
<feature type="domain" description="DNA helicase Pif1-like 2B" evidence="4">
    <location>
        <begin position="951"/>
        <end position="995"/>
    </location>
</feature>
<dbReference type="InterPro" id="IPR049163">
    <property type="entry name" value="Pif1-like_2B_dom"/>
</dbReference>
<dbReference type="AlphaFoldDB" id="A0A1S4DAP6"/>
<dbReference type="CDD" id="cd18809">
    <property type="entry name" value="SF1_C_RecD"/>
    <property type="match status" value="1"/>
</dbReference>
<dbReference type="Pfam" id="PF14214">
    <property type="entry name" value="Helitron_like_N"/>
    <property type="match status" value="1"/>
</dbReference>
<dbReference type="PANTHER" id="PTHR10492">
    <property type="match status" value="1"/>
</dbReference>
<dbReference type="GO" id="GO:0043139">
    <property type="term" value="F:5'-3' DNA helicase activity"/>
    <property type="evidence" value="ECO:0007669"/>
    <property type="project" value="UniProtKB-EC"/>
</dbReference>
<gene>
    <name evidence="5" type="primary">LOC107827798</name>
</gene>
<dbReference type="GO" id="GO:0005524">
    <property type="term" value="F:ATP binding"/>
    <property type="evidence" value="ECO:0007669"/>
    <property type="project" value="UniProtKB-KW"/>
</dbReference>
<dbReference type="Pfam" id="PF21530">
    <property type="entry name" value="Pif1_2B_dom"/>
    <property type="match status" value="1"/>
</dbReference>
<dbReference type="InterPro" id="IPR025476">
    <property type="entry name" value="Helitron_helicase-like"/>
</dbReference>
<keyword evidence="1" id="KW-0378">Hydrolase</keyword>
<dbReference type="SUPFAM" id="SSF52540">
    <property type="entry name" value="P-loop containing nucleoside triphosphate hydrolases"/>
    <property type="match status" value="2"/>
</dbReference>
<dbReference type="GO" id="GO:0006281">
    <property type="term" value="P:DNA repair"/>
    <property type="evidence" value="ECO:0007669"/>
    <property type="project" value="UniProtKB-KW"/>
</dbReference>
<keyword evidence="1" id="KW-0067">ATP-binding</keyword>
<keyword evidence="1" id="KW-0234">DNA repair</keyword>
<evidence type="ECO:0000256" key="1">
    <source>
        <dbReference type="RuleBase" id="RU363044"/>
    </source>
</evidence>
<comment type="cofactor">
    <cofactor evidence="1">
        <name>Mg(2+)</name>
        <dbReference type="ChEBI" id="CHEBI:18420"/>
    </cofactor>
</comment>
<dbReference type="Pfam" id="PF05970">
    <property type="entry name" value="PIF1"/>
    <property type="match status" value="1"/>
</dbReference>
<comment type="catalytic activity">
    <reaction evidence="1">
        <text>ATP + H2O = ADP + phosphate + H(+)</text>
        <dbReference type="Rhea" id="RHEA:13065"/>
        <dbReference type="ChEBI" id="CHEBI:15377"/>
        <dbReference type="ChEBI" id="CHEBI:15378"/>
        <dbReference type="ChEBI" id="CHEBI:30616"/>
        <dbReference type="ChEBI" id="CHEBI:43474"/>
        <dbReference type="ChEBI" id="CHEBI:456216"/>
        <dbReference type="EC" id="5.6.2.3"/>
    </reaction>
</comment>
<dbReference type="PANTHER" id="PTHR10492:SF100">
    <property type="entry name" value="ATP-DEPENDENT DNA HELICASE"/>
    <property type="match status" value="1"/>
</dbReference>
<evidence type="ECO:0000259" key="3">
    <source>
        <dbReference type="Pfam" id="PF14214"/>
    </source>
</evidence>
<name>A0A1S4DAP6_TOBAC</name>
<dbReference type="InterPro" id="IPR010285">
    <property type="entry name" value="DNA_helicase_pif1-like_DEAD"/>
</dbReference>
<keyword evidence="1" id="KW-0547">Nucleotide-binding</keyword>
<feature type="domain" description="Helitron helicase-like" evidence="3">
    <location>
        <begin position="30"/>
        <end position="211"/>
    </location>
</feature>
<keyword evidence="1" id="KW-0233">DNA recombination</keyword>
<dbReference type="STRING" id="4097.A0A1S4DAP6"/>
<organism evidence="5">
    <name type="scientific">Nicotiana tabacum</name>
    <name type="common">Common tobacco</name>
    <dbReference type="NCBI Taxonomy" id="4097"/>
    <lineage>
        <taxon>Eukaryota</taxon>
        <taxon>Viridiplantae</taxon>
        <taxon>Streptophyta</taxon>
        <taxon>Embryophyta</taxon>
        <taxon>Tracheophyta</taxon>
        <taxon>Spermatophyta</taxon>
        <taxon>Magnoliopsida</taxon>
        <taxon>eudicotyledons</taxon>
        <taxon>Gunneridae</taxon>
        <taxon>Pentapetalae</taxon>
        <taxon>asterids</taxon>
        <taxon>lamiids</taxon>
        <taxon>Solanales</taxon>
        <taxon>Solanaceae</taxon>
        <taxon>Nicotianoideae</taxon>
        <taxon>Nicotianeae</taxon>
        <taxon>Nicotiana</taxon>
    </lineage>
</organism>
<keyword evidence="1" id="KW-0347">Helicase</keyword>
<evidence type="ECO:0000313" key="5">
    <source>
        <dbReference type="RefSeq" id="XP_016510487.1"/>
    </source>
</evidence>
<proteinExistence type="inferred from homology"/>
<dbReference type="GO" id="GO:0000723">
    <property type="term" value="P:telomere maintenance"/>
    <property type="evidence" value="ECO:0007669"/>
    <property type="project" value="InterPro"/>
</dbReference>
<dbReference type="OMA" id="CCEESTA"/>
<dbReference type="EC" id="5.6.2.3" evidence="1"/>
<sequence length="1119" mass="129670">MCSIDGFLDMEAQTMEKGKRKRETVSCRQYYCYKFQIREDEKNEVLHCGRLFQQFIVDVFIKLETQRLDFYFFNQDLFRIDVLQGLIDFLRLGETEASKIGKKTFLPVTFIGGPRDMRRRYMDAIALVQRFGKPDIFLTMTCNPSWPEIKQHLLSTDETQNRPDLVSRVFRAKVEELKADILKRKIFGKVVAFMYTIEFQKRGLPHAHFLIVLSDECKLLTPESYDKFVCAELPDRNTHEHLYSRVLQHMMHGPCGDLNPTNSCMGKRGFCKFDYPKDFAEQTSKGKNSYPIYRRRNTGELVHIREQYLDNSWVVPYNPYLLRKFDCHMNIEVCSDIKVVKYIYKYICKGHDKVVFSIHNNEEIDEIKEYQSARWVTPPEAAWRLFGFPISEMTPSVYHLQLHLEGQQFVSFKSTETVNRILKNPMIRKTMLTEFFAMNATDEHAIAMQLLYKEFPEHFVWSPGYRTWTRRQKCNVIGRVVTCHPTEGERYYLRLLLMNVRGPKSYEDLRTVNEVPCSTFRESAEKRGLLYSNNSLIECLSEAVSYQMPYSLRRLFATLLVYCNPANPKILWEMFEDSMSEDFKHFSNFEEKVVRHKVLSHINDILHSMGHDINEYKLIPEKIKASETAKDAKDVHFERNIIVSEQDLLLPKKLNVQQLHAYNIIIDRVFSGKQGAFFIDGPGGTGKTFLYRALLATIRSQRFIALATATSGVAASILPGGRTAHSRFKMPIDIDDNFRCNISKQSSLAHLIRDAKLIVWDEASMAKKNMIEAFDALLKDIMDIDSMFGGKVVVFGGDFRQTLPIVRNGKKEDFIRESLLYSEIWNKLEKLYLSENMRARTDPSFCEYLLRIGNGTERTNCEDKIEIPDSFVIPFTTEVESLDALFSVTYPDLHAFSPDSSMITSRVILTTKNDFVNEINNMLINKFPERSKTFVAIDETIEPNDQSQFEDFLHSLDPPGLPPYKLTLKQNCPVILLRNLNPCEGLCNGTRLTCCDFRTHVISAKIESGDFKNTHVFIPRIPLLTSQDEKIPLQFKRTQFPLRLCFAMTINKAQGQTLDFVGIYLREPVFSHGQLYVALSRAKSSSCVKILIRPCTTDTNDDHSTYNVVYDEIIQKAFS</sequence>
<dbReference type="InterPro" id="IPR027417">
    <property type="entry name" value="P-loop_NTPase"/>
</dbReference>